<sequence length="419" mass="46201">MAGLYAWLAAGGVVVLLVAIMLLGPTRTCRGTPLGAAHRALTIGIPSALRRVALFILRPTGVAALYRLWRWIGYEKNPLTQLFFLTLVTGGATIFFTNVEDKLPNPVLGGYHWWGMLVSILFVYVVFIAASVSDPGFITRANHASAMQQYLYDHIMFFPTECSTCHLIKPARSKHCSMCRHCIAHVDHHCIWINNCVGQKNHWLFLLFLVSVLWLSVYGACVALGTVVGTMVHYGWASWDSALRFYSGKYIGPRIVRYEAPWSDGLAMALALEPLLTVLGLFLAFCALLMTAFLALHLYTTVLRGKSTHEGNKWSDVQYAIDEGQVFLTEDGKGNVYLTDDQSKPRSEQPLRNVYHRGIVQNFKDLVCPGKLTDAEVEPDRALLVPTAVAAAALPSETATTATATLAGQGSKKAKKRAR</sequence>
<evidence type="ECO:0000256" key="4">
    <source>
        <dbReference type="ARBA" id="ARBA00022989"/>
    </source>
</evidence>
<dbReference type="STRING" id="578462.A0A0L0T7M9"/>
<dbReference type="EC" id="2.3.1.225" evidence="10"/>
<comment type="domain">
    <text evidence="10">The DHHC domain is required for palmitoyltransferase activity.</text>
</comment>
<keyword evidence="2 10" id="KW-0808">Transferase</keyword>
<keyword evidence="7" id="KW-0449">Lipoprotein</keyword>
<keyword evidence="3 10" id="KW-0812">Transmembrane</keyword>
<dbReference type="GO" id="GO:0005783">
    <property type="term" value="C:endoplasmic reticulum"/>
    <property type="evidence" value="ECO:0007669"/>
    <property type="project" value="TreeGrafter"/>
</dbReference>
<dbReference type="PANTHER" id="PTHR22883">
    <property type="entry name" value="ZINC FINGER DHHC DOMAIN CONTAINING PROTEIN"/>
    <property type="match status" value="1"/>
</dbReference>
<evidence type="ECO:0000256" key="8">
    <source>
        <dbReference type="ARBA" id="ARBA00023315"/>
    </source>
</evidence>
<dbReference type="PROSITE" id="PS50216">
    <property type="entry name" value="DHHC"/>
    <property type="match status" value="1"/>
</dbReference>
<evidence type="ECO:0000313" key="13">
    <source>
        <dbReference type="Proteomes" id="UP000054350"/>
    </source>
</evidence>
<dbReference type="OMA" id="HIYLIWA"/>
<feature type="transmembrane region" description="Helical" evidence="10">
    <location>
        <begin position="79"/>
        <end position="99"/>
    </location>
</feature>
<keyword evidence="13" id="KW-1185">Reference proteome</keyword>
<feature type="transmembrane region" description="Helical" evidence="10">
    <location>
        <begin position="111"/>
        <end position="132"/>
    </location>
</feature>
<protein>
    <recommendedName>
        <fullName evidence="10">Palmitoyltransferase</fullName>
        <ecNumber evidence="10">2.3.1.225</ecNumber>
    </recommendedName>
</protein>
<comment type="catalytic activity">
    <reaction evidence="9 10">
        <text>L-cysteinyl-[protein] + hexadecanoyl-CoA = S-hexadecanoyl-L-cysteinyl-[protein] + CoA</text>
        <dbReference type="Rhea" id="RHEA:36683"/>
        <dbReference type="Rhea" id="RHEA-COMP:10131"/>
        <dbReference type="Rhea" id="RHEA-COMP:11032"/>
        <dbReference type="ChEBI" id="CHEBI:29950"/>
        <dbReference type="ChEBI" id="CHEBI:57287"/>
        <dbReference type="ChEBI" id="CHEBI:57379"/>
        <dbReference type="ChEBI" id="CHEBI:74151"/>
        <dbReference type="EC" id="2.3.1.225"/>
    </reaction>
</comment>
<evidence type="ECO:0000256" key="6">
    <source>
        <dbReference type="ARBA" id="ARBA00023139"/>
    </source>
</evidence>
<dbReference type="InterPro" id="IPR001594">
    <property type="entry name" value="Palmitoyltrfase_DHHC"/>
</dbReference>
<dbReference type="Pfam" id="PF01529">
    <property type="entry name" value="DHHC"/>
    <property type="match status" value="1"/>
</dbReference>
<evidence type="ECO:0000259" key="11">
    <source>
        <dbReference type="Pfam" id="PF01529"/>
    </source>
</evidence>
<feature type="transmembrane region" description="Helical" evidence="10">
    <location>
        <begin position="6"/>
        <end position="24"/>
    </location>
</feature>
<feature type="transmembrane region" description="Helical" evidence="10">
    <location>
        <begin position="275"/>
        <end position="299"/>
    </location>
</feature>
<dbReference type="AlphaFoldDB" id="A0A0L0T7M9"/>
<evidence type="ECO:0000256" key="2">
    <source>
        <dbReference type="ARBA" id="ARBA00022679"/>
    </source>
</evidence>
<keyword evidence="8 10" id="KW-0012">Acyltransferase</keyword>
<keyword evidence="6" id="KW-0564">Palmitate</keyword>
<dbReference type="EMBL" id="GG745366">
    <property type="protein sequence ID" value="KNE70554.1"/>
    <property type="molecule type" value="Genomic_DNA"/>
</dbReference>
<comment type="similarity">
    <text evidence="10">Belongs to the DHHC palmitoyltransferase family.</text>
</comment>
<comment type="subcellular location">
    <subcellularLocation>
        <location evidence="1">Membrane</location>
        <topology evidence="1">Multi-pass membrane protein</topology>
    </subcellularLocation>
</comment>
<evidence type="ECO:0000256" key="5">
    <source>
        <dbReference type="ARBA" id="ARBA00023136"/>
    </source>
</evidence>
<dbReference type="GO" id="GO:0019706">
    <property type="term" value="F:protein-cysteine S-palmitoyltransferase activity"/>
    <property type="evidence" value="ECO:0007669"/>
    <property type="project" value="UniProtKB-EC"/>
</dbReference>
<name>A0A0L0T7M9_ALLM3</name>
<dbReference type="InterPro" id="IPR039859">
    <property type="entry name" value="PFA4/ZDH16/20/ERF2-like"/>
</dbReference>
<reference evidence="13" key="2">
    <citation type="submission" date="2009-11" db="EMBL/GenBank/DDBJ databases">
        <title>The Genome Sequence of Allomyces macrogynus strain ATCC 38327.</title>
        <authorList>
            <consortium name="The Broad Institute Genome Sequencing Platform"/>
            <person name="Russ C."/>
            <person name="Cuomo C."/>
            <person name="Shea T."/>
            <person name="Young S.K."/>
            <person name="Zeng Q."/>
            <person name="Koehrsen M."/>
            <person name="Haas B."/>
            <person name="Borodovsky M."/>
            <person name="Guigo R."/>
            <person name="Alvarado L."/>
            <person name="Berlin A."/>
            <person name="Borenstein D."/>
            <person name="Chen Z."/>
            <person name="Engels R."/>
            <person name="Freedman E."/>
            <person name="Gellesch M."/>
            <person name="Goldberg J."/>
            <person name="Griggs A."/>
            <person name="Gujja S."/>
            <person name="Heiman D."/>
            <person name="Hepburn T."/>
            <person name="Howarth C."/>
            <person name="Jen D."/>
            <person name="Larson L."/>
            <person name="Lewis B."/>
            <person name="Mehta T."/>
            <person name="Park D."/>
            <person name="Pearson M."/>
            <person name="Roberts A."/>
            <person name="Saif S."/>
            <person name="Shenoy N."/>
            <person name="Sisk P."/>
            <person name="Stolte C."/>
            <person name="Sykes S."/>
            <person name="Walk T."/>
            <person name="White J."/>
            <person name="Yandava C."/>
            <person name="Burger G."/>
            <person name="Gray M.W."/>
            <person name="Holland P.W.H."/>
            <person name="King N."/>
            <person name="Lang F.B.F."/>
            <person name="Roger A.J."/>
            <person name="Ruiz-Trillo I."/>
            <person name="Lander E."/>
            <person name="Nusbaum C."/>
        </authorList>
    </citation>
    <scope>NUCLEOTIDE SEQUENCE [LARGE SCALE GENOMIC DNA]</scope>
    <source>
        <strain evidence="13">ATCC 38327</strain>
    </source>
</reference>
<evidence type="ECO:0000313" key="12">
    <source>
        <dbReference type="EMBL" id="KNE70554.1"/>
    </source>
</evidence>
<reference evidence="12 13" key="1">
    <citation type="submission" date="2009-11" db="EMBL/GenBank/DDBJ databases">
        <title>Annotation of Allomyces macrogynus ATCC 38327.</title>
        <authorList>
            <consortium name="The Broad Institute Genome Sequencing Platform"/>
            <person name="Russ C."/>
            <person name="Cuomo C."/>
            <person name="Burger G."/>
            <person name="Gray M.W."/>
            <person name="Holland P.W.H."/>
            <person name="King N."/>
            <person name="Lang F.B.F."/>
            <person name="Roger A.J."/>
            <person name="Ruiz-Trillo I."/>
            <person name="Young S.K."/>
            <person name="Zeng Q."/>
            <person name="Gargeya S."/>
            <person name="Fitzgerald M."/>
            <person name="Haas B."/>
            <person name="Abouelleil A."/>
            <person name="Alvarado L."/>
            <person name="Arachchi H.M."/>
            <person name="Berlin A."/>
            <person name="Chapman S.B."/>
            <person name="Gearin G."/>
            <person name="Goldberg J."/>
            <person name="Griggs A."/>
            <person name="Gujja S."/>
            <person name="Hansen M."/>
            <person name="Heiman D."/>
            <person name="Howarth C."/>
            <person name="Larimer J."/>
            <person name="Lui A."/>
            <person name="MacDonald P.J.P."/>
            <person name="McCowen C."/>
            <person name="Montmayeur A."/>
            <person name="Murphy C."/>
            <person name="Neiman D."/>
            <person name="Pearson M."/>
            <person name="Priest M."/>
            <person name="Roberts A."/>
            <person name="Saif S."/>
            <person name="Shea T."/>
            <person name="Sisk P."/>
            <person name="Stolte C."/>
            <person name="Sykes S."/>
            <person name="Wortman J."/>
            <person name="Nusbaum C."/>
            <person name="Birren B."/>
        </authorList>
    </citation>
    <scope>NUCLEOTIDE SEQUENCE [LARGE SCALE GENOMIC DNA]</scope>
    <source>
        <strain evidence="12 13">ATCC 38327</strain>
    </source>
</reference>
<organism evidence="12 13">
    <name type="scientific">Allomyces macrogynus (strain ATCC 38327)</name>
    <name type="common">Allomyces javanicus var. macrogynus</name>
    <dbReference type="NCBI Taxonomy" id="578462"/>
    <lineage>
        <taxon>Eukaryota</taxon>
        <taxon>Fungi</taxon>
        <taxon>Fungi incertae sedis</taxon>
        <taxon>Blastocladiomycota</taxon>
        <taxon>Blastocladiomycetes</taxon>
        <taxon>Blastocladiales</taxon>
        <taxon>Blastocladiaceae</taxon>
        <taxon>Allomyces</taxon>
    </lineage>
</organism>
<dbReference type="OrthoDB" id="9909019at2759"/>
<dbReference type="GO" id="GO:0016020">
    <property type="term" value="C:membrane"/>
    <property type="evidence" value="ECO:0007669"/>
    <property type="project" value="UniProtKB-SubCell"/>
</dbReference>
<proteinExistence type="inferred from homology"/>
<evidence type="ECO:0000256" key="9">
    <source>
        <dbReference type="ARBA" id="ARBA00048048"/>
    </source>
</evidence>
<evidence type="ECO:0000256" key="3">
    <source>
        <dbReference type="ARBA" id="ARBA00022692"/>
    </source>
</evidence>
<accession>A0A0L0T7M9</accession>
<evidence type="ECO:0000256" key="1">
    <source>
        <dbReference type="ARBA" id="ARBA00004141"/>
    </source>
</evidence>
<dbReference type="VEuPathDB" id="FungiDB:AMAG_14676"/>
<keyword evidence="4 10" id="KW-1133">Transmembrane helix</keyword>
<dbReference type="GO" id="GO:0006612">
    <property type="term" value="P:protein targeting to membrane"/>
    <property type="evidence" value="ECO:0007669"/>
    <property type="project" value="TreeGrafter"/>
</dbReference>
<dbReference type="Proteomes" id="UP000054350">
    <property type="component" value="Unassembled WGS sequence"/>
</dbReference>
<gene>
    <name evidence="12" type="ORF">AMAG_14676</name>
</gene>
<evidence type="ECO:0000256" key="10">
    <source>
        <dbReference type="RuleBase" id="RU079119"/>
    </source>
</evidence>
<dbReference type="GO" id="GO:0005794">
    <property type="term" value="C:Golgi apparatus"/>
    <property type="evidence" value="ECO:0007669"/>
    <property type="project" value="TreeGrafter"/>
</dbReference>
<keyword evidence="5 10" id="KW-0472">Membrane</keyword>
<feature type="transmembrane region" description="Helical" evidence="10">
    <location>
        <begin position="203"/>
        <end position="236"/>
    </location>
</feature>
<feature type="domain" description="Palmitoyltransferase DHHC" evidence="11">
    <location>
        <begin position="161"/>
        <end position="314"/>
    </location>
</feature>
<evidence type="ECO:0000256" key="7">
    <source>
        <dbReference type="ARBA" id="ARBA00023288"/>
    </source>
</evidence>
<dbReference type="PANTHER" id="PTHR22883:SF488">
    <property type="entry name" value="PALMITOYLTRANSFERASE"/>
    <property type="match status" value="1"/>
</dbReference>
<dbReference type="eggNOG" id="KOG1312">
    <property type="taxonomic scope" value="Eukaryota"/>
</dbReference>